<dbReference type="CDD" id="cd15489">
    <property type="entry name" value="PHD_SF"/>
    <property type="match status" value="1"/>
</dbReference>
<feature type="compositionally biased region" description="Polar residues" evidence="5">
    <location>
        <begin position="70"/>
        <end position="85"/>
    </location>
</feature>
<dbReference type="PROSITE" id="PS50016">
    <property type="entry name" value="ZF_PHD_2"/>
    <property type="match status" value="1"/>
</dbReference>
<dbReference type="InterPro" id="IPR019787">
    <property type="entry name" value="Znf_PHD-finger"/>
</dbReference>
<dbReference type="SMART" id="SM00249">
    <property type="entry name" value="PHD"/>
    <property type="match status" value="1"/>
</dbReference>
<accession>A0A0A9YX80</accession>
<reference evidence="7" key="1">
    <citation type="journal article" date="2014" name="PLoS ONE">
        <title>Transcriptome-Based Identification of ABC Transporters in the Western Tarnished Plant Bug Lygus hesperus.</title>
        <authorList>
            <person name="Hull J.J."/>
            <person name="Chaney K."/>
            <person name="Geib S.M."/>
            <person name="Fabrick J.A."/>
            <person name="Brent C.S."/>
            <person name="Walsh D."/>
            <person name="Lavine L.C."/>
        </authorList>
    </citation>
    <scope>NUCLEOTIDE SEQUENCE</scope>
</reference>
<gene>
    <name evidence="7" type="primary">WHSC1</name>
    <name evidence="7" type="ORF">CM83_4242</name>
</gene>
<dbReference type="EMBL" id="GBHO01006775">
    <property type="protein sequence ID" value="JAG36829.1"/>
    <property type="molecule type" value="Transcribed_RNA"/>
</dbReference>
<protein>
    <submittedName>
        <fullName evidence="7">Putative histone-lysine N-methyltransferase NSD2</fullName>
    </submittedName>
</protein>
<keyword evidence="7" id="KW-0489">Methyltransferase</keyword>
<feature type="region of interest" description="Disordered" evidence="5">
    <location>
        <begin position="70"/>
        <end position="121"/>
    </location>
</feature>
<dbReference type="GO" id="GO:0008168">
    <property type="term" value="F:methyltransferase activity"/>
    <property type="evidence" value="ECO:0007669"/>
    <property type="project" value="UniProtKB-KW"/>
</dbReference>
<keyword evidence="3" id="KW-0862">Zinc</keyword>
<feature type="domain" description="PHD-type" evidence="6">
    <location>
        <begin position="2"/>
        <end position="58"/>
    </location>
</feature>
<organism evidence="7">
    <name type="scientific">Lygus hesperus</name>
    <name type="common">Western plant bug</name>
    <dbReference type="NCBI Taxonomy" id="30085"/>
    <lineage>
        <taxon>Eukaryota</taxon>
        <taxon>Metazoa</taxon>
        <taxon>Ecdysozoa</taxon>
        <taxon>Arthropoda</taxon>
        <taxon>Hexapoda</taxon>
        <taxon>Insecta</taxon>
        <taxon>Pterygota</taxon>
        <taxon>Neoptera</taxon>
        <taxon>Paraneoptera</taxon>
        <taxon>Hemiptera</taxon>
        <taxon>Heteroptera</taxon>
        <taxon>Panheteroptera</taxon>
        <taxon>Cimicomorpha</taxon>
        <taxon>Miridae</taxon>
        <taxon>Mirini</taxon>
        <taxon>Lygus</taxon>
    </lineage>
</organism>
<dbReference type="AlphaFoldDB" id="A0A0A9YX80"/>
<evidence type="ECO:0000256" key="2">
    <source>
        <dbReference type="ARBA" id="ARBA00022771"/>
    </source>
</evidence>
<dbReference type="InterPro" id="IPR011011">
    <property type="entry name" value="Znf_FYVE_PHD"/>
</dbReference>
<proteinExistence type="predicted"/>
<dbReference type="SUPFAM" id="SSF57903">
    <property type="entry name" value="FYVE/PHD zinc finger"/>
    <property type="match status" value="1"/>
</dbReference>
<feature type="non-terminal residue" evidence="7">
    <location>
        <position position="172"/>
    </location>
</feature>
<dbReference type="InterPro" id="IPR019786">
    <property type="entry name" value="Zinc_finger_PHD-type_CS"/>
</dbReference>
<evidence type="ECO:0000259" key="6">
    <source>
        <dbReference type="PROSITE" id="PS50016"/>
    </source>
</evidence>
<dbReference type="InterPro" id="IPR001965">
    <property type="entry name" value="Znf_PHD"/>
</dbReference>
<evidence type="ECO:0000313" key="7">
    <source>
        <dbReference type="EMBL" id="JAG36829.1"/>
    </source>
</evidence>
<name>A0A0A9YX80_LYGHE</name>
<dbReference type="PROSITE" id="PS01359">
    <property type="entry name" value="ZF_PHD_1"/>
    <property type="match status" value="1"/>
</dbReference>
<dbReference type="GO" id="GO:0008270">
    <property type="term" value="F:zinc ion binding"/>
    <property type="evidence" value="ECO:0007669"/>
    <property type="project" value="UniProtKB-KW"/>
</dbReference>
<feature type="compositionally biased region" description="Acidic residues" evidence="5">
    <location>
        <begin position="108"/>
        <end position="118"/>
    </location>
</feature>
<dbReference type="GO" id="GO:0032259">
    <property type="term" value="P:methylation"/>
    <property type="evidence" value="ECO:0007669"/>
    <property type="project" value="UniProtKB-KW"/>
</dbReference>
<evidence type="ECO:0000256" key="1">
    <source>
        <dbReference type="ARBA" id="ARBA00022723"/>
    </source>
</evidence>
<evidence type="ECO:0000256" key="4">
    <source>
        <dbReference type="PROSITE-ProRule" id="PRU00146"/>
    </source>
</evidence>
<sequence>MSSYCFKCSKGFAHNAYKMKCGTCKSVFHLVCVNFTREDYKFHVDSKKSWLCDGCLKVKRISIASGTATFSPASSTKGNNTPTHSQKGDSPVPSHKGNSATPSLIGDSNEESEEEEPGTDVNDVDLKALIISFRSEVRSQHKNLKSDLGRTNKDIKDLKEDLNTYSDLIVEN</sequence>
<keyword evidence="2 4" id="KW-0863">Zinc-finger</keyword>
<dbReference type="InterPro" id="IPR013083">
    <property type="entry name" value="Znf_RING/FYVE/PHD"/>
</dbReference>
<dbReference type="Gene3D" id="3.30.40.10">
    <property type="entry name" value="Zinc/RING finger domain, C3HC4 (zinc finger)"/>
    <property type="match status" value="1"/>
</dbReference>
<keyword evidence="1" id="KW-0479">Metal-binding</keyword>
<evidence type="ECO:0000256" key="5">
    <source>
        <dbReference type="SAM" id="MobiDB-lite"/>
    </source>
</evidence>
<evidence type="ECO:0000256" key="3">
    <source>
        <dbReference type="ARBA" id="ARBA00022833"/>
    </source>
</evidence>
<reference evidence="7" key="2">
    <citation type="submission" date="2014-07" db="EMBL/GenBank/DDBJ databases">
        <authorList>
            <person name="Hull J."/>
        </authorList>
    </citation>
    <scope>NUCLEOTIDE SEQUENCE</scope>
</reference>
<keyword evidence="7" id="KW-0808">Transferase</keyword>